<gene>
    <name evidence="1" type="ORF">FRX31_023125</name>
</gene>
<organism evidence="1 2">
    <name type="scientific">Thalictrum thalictroides</name>
    <name type="common">Rue-anemone</name>
    <name type="synonym">Anemone thalictroides</name>
    <dbReference type="NCBI Taxonomy" id="46969"/>
    <lineage>
        <taxon>Eukaryota</taxon>
        <taxon>Viridiplantae</taxon>
        <taxon>Streptophyta</taxon>
        <taxon>Embryophyta</taxon>
        <taxon>Tracheophyta</taxon>
        <taxon>Spermatophyta</taxon>
        <taxon>Magnoliopsida</taxon>
        <taxon>Ranunculales</taxon>
        <taxon>Ranunculaceae</taxon>
        <taxon>Thalictroideae</taxon>
        <taxon>Thalictrum</taxon>
    </lineage>
</organism>
<comment type="caution">
    <text evidence="1">The sequence shown here is derived from an EMBL/GenBank/DDBJ whole genome shotgun (WGS) entry which is preliminary data.</text>
</comment>
<dbReference type="EMBL" id="JABWDY010028207">
    <property type="protein sequence ID" value="KAF5187285.1"/>
    <property type="molecule type" value="Genomic_DNA"/>
</dbReference>
<sequence>MHTCSFNTIFGFTHAILLGFYFRYSCSIRLLCYPEPRLFGAPNPSGIIGAKWVGILYKPTNVCFSSKCLFSL</sequence>
<evidence type="ECO:0000313" key="2">
    <source>
        <dbReference type="Proteomes" id="UP000554482"/>
    </source>
</evidence>
<proteinExistence type="predicted"/>
<dbReference type="AlphaFoldDB" id="A0A7J6VST5"/>
<keyword evidence="2" id="KW-1185">Reference proteome</keyword>
<accession>A0A7J6VST5</accession>
<reference evidence="1 2" key="1">
    <citation type="submission" date="2020-06" db="EMBL/GenBank/DDBJ databases">
        <title>Transcriptomic and genomic resources for Thalictrum thalictroides and T. hernandezii: Facilitating candidate gene discovery in an emerging model plant lineage.</title>
        <authorList>
            <person name="Arias T."/>
            <person name="Riano-Pachon D.M."/>
            <person name="Di Stilio V.S."/>
        </authorList>
    </citation>
    <scope>NUCLEOTIDE SEQUENCE [LARGE SCALE GENOMIC DNA]</scope>
    <source>
        <strain evidence="2">cv. WT478/WT964</strain>
        <tissue evidence="1">Leaves</tissue>
    </source>
</reference>
<name>A0A7J6VST5_THATH</name>
<protein>
    <submittedName>
        <fullName evidence="1">Uncharacterized protein</fullName>
    </submittedName>
</protein>
<dbReference type="Proteomes" id="UP000554482">
    <property type="component" value="Unassembled WGS sequence"/>
</dbReference>
<evidence type="ECO:0000313" key="1">
    <source>
        <dbReference type="EMBL" id="KAF5187285.1"/>
    </source>
</evidence>